<keyword evidence="7" id="KW-1133">Transmembrane helix</keyword>
<dbReference type="OrthoDB" id="2019491at2759"/>
<evidence type="ECO:0000256" key="6">
    <source>
        <dbReference type="SAM" id="MobiDB-lite"/>
    </source>
</evidence>
<feature type="transmembrane region" description="Helical" evidence="7">
    <location>
        <begin position="787"/>
        <end position="805"/>
    </location>
</feature>
<comment type="caution">
    <text evidence="9">The sequence shown here is derived from an EMBL/GenBank/DDBJ whole genome shotgun (WGS) entry which is preliminary data.</text>
</comment>
<sequence>MTKKLTNKFSQRVYNLCSQIPAGHVSTYKYIAIAAYGSPHYARIVGNILSKCECEPELGSCESIHCYRVINSNFFLGGFATGQGGGNRAEIKKNILAREGIFFDKQGYLVRKLRTSKKEYEKLNQEQKDYQELSQGVSKEEQNILLSEIKNLDERKKELINKIKEQIIEEESISQNVIIEIRPGPGGDEAGLFVRDLYRMYSMKGKGVFNYLKNEAGVHRVQRIPLTAKGGEKHTSTATVVVLPEPQDIVLNIPSSDLKYDYYRSSGAGGQHVNTTDSAVRATYTYSTNGKTETIVATSQDGRSQHDNKERALTVLKSRLWEKLQLEQQKKMGNLRSTMIGTAERSENFRTYNFQGNRVVDKRLNIKLYGKIEFIMKGELEEICQKSIDYEVEKKITATDFQKAAAEEIINKLFNASEKEKLTTLIKKLGGKELGKISLITNASNWIEGYINRHIATVTGKIFKIIHNQTSPHALNLLGIINLEEKHFPESYEKFSRLLTDLRTEHGTHYKTETVKNYFSAALIELEYFIGEIENAKNTSKPKPNQQNPNKEPENNSPEQDKNTKTPRNKRLEELRAKTITEINLISNSSDTIYINNLKENLLAFIQRIKKEKIDSGKLSELIQRENYRGEKSYTSLKAEINALRKKFAEKDIDGYRNAIKEMITQELEKEAIKENELDAEIQKKLEKLRKEKMEQTEIDTIKDEVSNNTKLKSAEKILKKLLEDYKNNPSSQKKQEIINFVKSNNSFYQMAYQSEKGNVDNLLKNGGSPSQKNNSSKDEFPINPKYIIGGMTIIGLIFVLVEIFKKRKPRSHRN</sequence>
<keyword evidence="5" id="KW-0175">Coiled coil</keyword>
<dbReference type="Gene3D" id="3.30.160.20">
    <property type="match status" value="1"/>
</dbReference>
<dbReference type="PROSITE" id="PS00745">
    <property type="entry name" value="RF_PROK_I"/>
    <property type="match status" value="1"/>
</dbReference>
<dbReference type="PANTHER" id="PTHR43804:SF7">
    <property type="entry name" value="LD18447P"/>
    <property type="match status" value="1"/>
</dbReference>
<proteinExistence type="inferred from homology"/>
<dbReference type="Pfam" id="PF03462">
    <property type="entry name" value="PCRF"/>
    <property type="match status" value="2"/>
</dbReference>
<evidence type="ECO:0000256" key="2">
    <source>
        <dbReference type="ARBA" id="ARBA00022481"/>
    </source>
</evidence>
<evidence type="ECO:0000256" key="5">
    <source>
        <dbReference type="SAM" id="Coils"/>
    </source>
</evidence>
<dbReference type="InterPro" id="IPR045853">
    <property type="entry name" value="Pep_chain_release_fac_I_sf"/>
</dbReference>
<comment type="similarity">
    <text evidence="1">Belongs to the prokaryotic/mitochondrial release factor family.</text>
</comment>
<evidence type="ECO:0000259" key="8">
    <source>
        <dbReference type="PROSITE" id="PS00745"/>
    </source>
</evidence>
<dbReference type="Pfam" id="PF01035">
    <property type="entry name" value="DNA_binding_1"/>
    <property type="match status" value="1"/>
</dbReference>
<evidence type="ECO:0000256" key="7">
    <source>
        <dbReference type="SAM" id="Phobius"/>
    </source>
</evidence>
<dbReference type="InterPro" id="IPR005139">
    <property type="entry name" value="PCRF"/>
</dbReference>
<name>A0A9W4SAL0_9GLOM</name>
<evidence type="ECO:0000256" key="3">
    <source>
        <dbReference type="ARBA" id="ARBA00022763"/>
    </source>
</evidence>
<dbReference type="GO" id="GO:0003747">
    <property type="term" value="F:translation release factor activity"/>
    <property type="evidence" value="ECO:0007669"/>
    <property type="project" value="InterPro"/>
</dbReference>
<keyword evidence="7" id="KW-0472">Membrane</keyword>
<dbReference type="CDD" id="cd06445">
    <property type="entry name" value="ATase"/>
    <property type="match status" value="1"/>
</dbReference>
<evidence type="ECO:0000256" key="4">
    <source>
        <dbReference type="ARBA" id="ARBA00022917"/>
    </source>
</evidence>
<dbReference type="InterPro" id="IPR014048">
    <property type="entry name" value="MethylDNA_cys_MeTrfase_DNA-bd"/>
</dbReference>
<keyword evidence="10" id="KW-1185">Reference proteome</keyword>
<evidence type="ECO:0000313" key="10">
    <source>
        <dbReference type="Proteomes" id="UP001153678"/>
    </source>
</evidence>
<dbReference type="SUPFAM" id="SSF46767">
    <property type="entry name" value="Methylated DNA-protein cysteine methyltransferase, C-terminal domain"/>
    <property type="match status" value="1"/>
</dbReference>
<dbReference type="AlphaFoldDB" id="A0A9W4SAL0"/>
<dbReference type="InterPro" id="IPR050057">
    <property type="entry name" value="Prokaryotic/Mito_RF"/>
</dbReference>
<feature type="compositionally biased region" description="Basic and acidic residues" evidence="6">
    <location>
        <begin position="551"/>
        <end position="572"/>
    </location>
</feature>
<evidence type="ECO:0000313" key="9">
    <source>
        <dbReference type="EMBL" id="CAI2162044.1"/>
    </source>
</evidence>
<dbReference type="GO" id="GO:0032543">
    <property type="term" value="P:mitochondrial translation"/>
    <property type="evidence" value="ECO:0007669"/>
    <property type="project" value="UniProtKB-ARBA"/>
</dbReference>
<dbReference type="InterPro" id="IPR036217">
    <property type="entry name" value="MethylDNA_cys_MeTrfase_DNAb"/>
</dbReference>
<dbReference type="Gene3D" id="3.30.70.1660">
    <property type="match status" value="2"/>
</dbReference>
<gene>
    <name evidence="9" type="ORF">FWILDA_LOCUS361</name>
</gene>
<evidence type="ECO:0000256" key="1">
    <source>
        <dbReference type="ARBA" id="ARBA00010835"/>
    </source>
</evidence>
<dbReference type="Pfam" id="PF00472">
    <property type="entry name" value="RF-1"/>
    <property type="match status" value="1"/>
</dbReference>
<dbReference type="Gene3D" id="1.10.10.10">
    <property type="entry name" value="Winged helix-like DNA-binding domain superfamily/Winged helix DNA-binding domain"/>
    <property type="match status" value="1"/>
</dbReference>
<dbReference type="GO" id="GO:0005739">
    <property type="term" value="C:mitochondrion"/>
    <property type="evidence" value="ECO:0007669"/>
    <property type="project" value="GOC"/>
</dbReference>
<dbReference type="EMBL" id="CAMKVN010000022">
    <property type="protein sequence ID" value="CAI2162044.1"/>
    <property type="molecule type" value="Genomic_DNA"/>
</dbReference>
<feature type="coiled-coil region" evidence="5">
    <location>
        <begin position="646"/>
        <end position="729"/>
    </location>
</feature>
<feature type="compositionally biased region" description="Low complexity" evidence="6">
    <location>
        <begin position="541"/>
        <end position="550"/>
    </location>
</feature>
<feature type="domain" description="Prokaryotic-type class I peptide chain release factors" evidence="8">
    <location>
        <begin position="264"/>
        <end position="280"/>
    </location>
</feature>
<keyword evidence="3" id="KW-0227">DNA damage</keyword>
<feature type="region of interest" description="Disordered" evidence="6">
    <location>
        <begin position="760"/>
        <end position="780"/>
    </location>
</feature>
<dbReference type="Proteomes" id="UP001153678">
    <property type="component" value="Unassembled WGS sequence"/>
</dbReference>
<dbReference type="SMART" id="SM00937">
    <property type="entry name" value="PCRF"/>
    <property type="match status" value="1"/>
</dbReference>
<dbReference type="SUPFAM" id="SSF75620">
    <property type="entry name" value="Release factor"/>
    <property type="match status" value="1"/>
</dbReference>
<organism evidence="9 10">
    <name type="scientific">Funneliformis geosporum</name>
    <dbReference type="NCBI Taxonomy" id="1117311"/>
    <lineage>
        <taxon>Eukaryota</taxon>
        <taxon>Fungi</taxon>
        <taxon>Fungi incertae sedis</taxon>
        <taxon>Mucoromycota</taxon>
        <taxon>Glomeromycotina</taxon>
        <taxon>Glomeromycetes</taxon>
        <taxon>Glomerales</taxon>
        <taxon>Glomeraceae</taxon>
        <taxon>Funneliformis</taxon>
    </lineage>
</organism>
<dbReference type="InterPro" id="IPR036388">
    <property type="entry name" value="WH-like_DNA-bd_sf"/>
</dbReference>
<keyword evidence="2" id="KW-0488">Methylation</keyword>
<keyword evidence="7" id="KW-0812">Transmembrane</keyword>
<protein>
    <submittedName>
        <fullName evidence="9">2946_t:CDS:1</fullName>
    </submittedName>
</protein>
<reference evidence="9" key="1">
    <citation type="submission" date="2022-08" db="EMBL/GenBank/DDBJ databases">
        <authorList>
            <person name="Kallberg Y."/>
            <person name="Tangrot J."/>
            <person name="Rosling A."/>
        </authorList>
    </citation>
    <scope>NUCLEOTIDE SEQUENCE</scope>
    <source>
        <strain evidence="9">Wild A</strain>
    </source>
</reference>
<dbReference type="GO" id="GO:0006281">
    <property type="term" value="P:DNA repair"/>
    <property type="evidence" value="ECO:0007669"/>
    <property type="project" value="InterPro"/>
</dbReference>
<dbReference type="PANTHER" id="PTHR43804">
    <property type="entry name" value="LD18447P"/>
    <property type="match status" value="1"/>
</dbReference>
<keyword evidence="4" id="KW-0648">Protein biosynthesis</keyword>
<feature type="coiled-coil region" evidence="5">
    <location>
        <begin position="113"/>
        <end position="169"/>
    </location>
</feature>
<dbReference type="GO" id="GO:0003824">
    <property type="term" value="F:catalytic activity"/>
    <property type="evidence" value="ECO:0007669"/>
    <property type="project" value="InterPro"/>
</dbReference>
<dbReference type="InterPro" id="IPR000352">
    <property type="entry name" value="Pep_chain_release_fac_I"/>
</dbReference>
<feature type="region of interest" description="Disordered" evidence="6">
    <location>
        <begin position="537"/>
        <end position="572"/>
    </location>
</feature>
<accession>A0A9W4SAL0</accession>